<dbReference type="GO" id="GO:0005524">
    <property type="term" value="F:ATP binding"/>
    <property type="evidence" value="ECO:0007669"/>
    <property type="project" value="UniProtKB-KW"/>
</dbReference>
<evidence type="ECO:0000256" key="2">
    <source>
        <dbReference type="ARBA" id="ARBA00022448"/>
    </source>
</evidence>
<keyword evidence="4 6" id="KW-0067">ATP-binding</keyword>
<dbReference type="GO" id="GO:0016887">
    <property type="term" value="F:ATP hydrolysis activity"/>
    <property type="evidence" value="ECO:0007669"/>
    <property type="project" value="InterPro"/>
</dbReference>
<evidence type="ECO:0000259" key="5">
    <source>
        <dbReference type="PROSITE" id="PS50893"/>
    </source>
</evidence>
<dbReference type="Gene3D" id="3.40.50.300">
    <property type="entry name" value="P-loop containing nucleotide triphosphate hydrolases"/>
    <property type="match status" value="1"/>
</dbReference>
<dbReference type="PANTHER" id="PTHR42734">
    <property type="entry name" value="METAL TRANSPORT SYSTEM ATP-BINDING PROTEIN TM_0124-RELATED"/>
    <property type="match status" value="1"/>
</dbReference>
<dbReference type="Pfam" id="PF00005">
    <property type="entry name" value="ABC_tran"/>
    <property type="match status" value="1"/>
</dbReference>
<keyword evidence="2" id="KW-0813">Transport</keyword>
<evidence type="ECO:0000256" key="3">
    <source>
        <dbReference type="ARBA" id="ARBA00022741"/>
    </source>
</evidence>
<dbReference type="InterPro" id="IPR003593">
    <property type="entry name" value="AAA+_ATPase"/>
</dbReference>
<accession>V5WKQ5</accession>
<evidence type="ECO:0000313" key="7">
    <source>
        <dbReference type="Proteomes" id="UP000018680"/>
    </source>
</evidence>
<organism evidence="6 7">
    <name type="scientific">Salinispira pacifica</name>
    <dbReference type="NCBI Taxonomy" id="1307761"/>
    <lineage>
        <taxon>Bacteria</taxon>
        <taxon>Pseudomonadati</taxon>
        <taxon>Spirochaetota</taxon>
        <taxon>Spirochaetia</taxon>
        <taxon>Spirochaetales</taxon>
        <taxon>Spirochaetaceae</taxon>
        <taxon>Salinispira</taxon>
    </lineage>
</organism>
<dbReference type="EMBL" id="CP006939">
    <property type="protein sequence ID" value="AHC16333.1"/>
    <property type="molecule type" value="Genomic_DNA"/>
</dbReference>
<dbReference type="InterPro" id="IPR003439">
    <property type="entry name" value="ABC_transporter-like_ATP-bd"/>
</dbReference>
<proteinExistence type="inferred from homology"/>
<evidence type="ECO:0000256" key="4">
    <source>
        <dbReference type="ARBA" id="ARBA00022840"/>
    </source>
</evidence>
<dbReference type="Proteomes" id="UP000018680">
    <property type="component" value="Chromosome"/>
</dbReference>
<gene>
    <name evidence="6" type="ORF">L21SP2_2987</name>
</gene>
<dbReference type="SMART" id="SM00382">
    <property type="entry name" value="AAA"/>
    <property type="match status" value="1"/>
</dbReference>
<dbReference type="PATRIC" id="fig|1307761.3.peg.2976"/>
<dbReference type="PROSITE" id="PS00211">
    <property type="entry name" value="ABC_TRANSPORTER_1"/>
    <property type="match status" value="1"/>
</dbReference>
<dbReference type="InterPro" id="IPR027417">
    <property type="entry name" value="P-loop_NTPase"/>
</dbReference>
<dbReference type="RefSeq" id="WP_024269230.1">
    <property type="nucleotide sequence ID" value="NC_023035.1"/>
</dbReference>
<dbReference type="HOGENOM" id="CLU_000604_1_11_12"/>
<evidence type="ECO:0000256" key="1">
    <source>
        <dbReference type="ARBA" id="ARBA00005417"/>
    </source>
</evidence>
<dbReference type="SUPFAM" id="SSF52540">
    <property type="entry name" value="P-loop containing nucleoside triphosphate hydrolases"/>
    <property type="match status" value="1"/>
</dbReference>
<name>V5WKQ5_9SPIO</name>
<reference evidence="6 7" key="1">
    <citation type="journal article" date="2015" name="Stand. Genomic Sci.">
        <title>Complete genome sequence and description of Salinispira pacifica gen. nov., sp. nov., a novel spirochaete isolated form a hypersaline microbial mat.</title>
        <authorList>
            <person name="Ben Hania W."/>
            <person name="Joseph M."/>
            <person name="Schumann P."/>
            <person name="Bunk B."/>
            <person name="Fiebig A."/>
            <person name="Sproer C."/>
            <person name="Klenk H.P."/>
            <person name="Fardeau M.L."/>
            <person name="Spring S."/>
        </authorList>
    </citation>
    <scope>NUCLEOTIDE SEQUENCE [LARGE SCALE GENOMIC DNA]</scope>
    <source>
        <strain evidence="6 7">L21-RPul-D2</strain>
    </source>
</reference>
<keyword evidence="3" id="KW-0547">Nucleotide-binding</keyword>
<comment type="similarity">
    <text evidence="1">Belongs to the ABC transporter superfamily.</text>
</comment>
<dbReference type="InterPro" id="IPR017871">
    <property type="entry name" value="ABC_transporter-like_CS"/>
</dbReference>
<dbReference type="OrthoDB" id="359015at2"/>
<dbReference type="eggNOG" id="COG1120">
    <property type="taxonomic scope" value="Bacteria"/>
</dbReference>
<sequence>MDMENAIISLKDVSFFYIDADAPENPKELTEDDIHFVFRNLDLDLPAGVLSIIGENGIGKSTLMLLAAARRFPVQGSIEILGRNTEKFRKAAQDPAIEAERNALVSVVYQNMEFETEDNLGTVLEQVFDQGIHTSKTDWILEESSRALHLEQVKNRKFQELSKGEMQRALIAISMAYGSAITVLDEPVFAMEEKQKEESLAFLQDYAHRTERSVLFSAHNIHLCRDYADNTLLMRKDGDFVLGDSKAVCSKEELEAAYQVPMEYLHRKEALYRDLLIKGDETRRSN</sequence>
<protein>
    <submittedName>
        <fullName evidence="6">ABC transporter, ATP-binding protein</fullName>
    </submittedName>
</protein>
<evidence type="ECO:0000313" key="6">
    <source>
        <dbReference type="EMBL" id="AHC16333.1"/>
    </source>
</evidence>
<dbReference type="InterPro" id="IPR050153">
    <property type="entry name" value="Metal_Ion_Import_ABC"/>
</dbReference>
<dbReference type="PANTHER" id="PTHR42734:SF6">
    <property type="entry name" value="MOLYBDATE IMPORT ATP-BINDING PROTEIN MOLC"/>
    <property type="match status" value="1"/>
</dbReference>
<dbReference type="STRING" id="1307761.L21SP2_2987"/>
<dbReference type="KEGG" id="slr:L21SP2_2987"/>
<dbReference type="PROSITE" id="PS50893">
    <property type="entry name" value="ABC_TRANSPORTER_2"/>
    <property type="match status" value="1"/>
</dbReference>
<keyword evidence="7" id="KW-1185">Reference proteome</keyword>
<feature type="domain" description="ABC transporter" evidence="5">
    <location>
        <begin position="8"/>
        <end position="261"/>
    </location>
</feature>
<dbReference type="AlphaFoldDB" id="V5WKQ5"/>